<dbReference type="AlphaFoldDB" id="A0A926DNZ7"/>
<dbReference type="SUPFAM" id="SSF48208">
    <property type="entry name" value="Six-hairpin glycosidases"/>
    <property type="match status" value="1"/>
</dbReference>
<dbReference type="Proteomes" id="UP000611762">
    <property type="component" value="Unassembled WGS sequence"/>
</dbReference>
<sequence>MNYEITAFSSFGICRADSSKTTFTAAEDTNQCFFEMNVTFDHWEDEFYLLMPACAYNGNRYEKVKRSYPPMYKPEETDRQLITDVPALAPDGSGIIEVTAGDMSVPCVCVLNPKEKQAFMLFTKQEIKGENLGFRVEKGRITVSYPANRTTAYRFCREHETNCDSGIAVKKGETFTLEHKIVSFPCENIIALFTCFFKNRKCLLSGPRPENLYTDALWDMQEDKFNSYNYSGEYYAEITKIWQCGWCGGAISSLPLFMCGNALSKERAINTLDYLFAHQANSGFFYGYIKNGITEDDSFHTPGMEHLHMIRKSADVLYHLFRHFRVMNPKPHWITGTKKCADAFVTLFQQFGTFGQFINIETGELVVKSSTAGAMAIGGLALAWEFFGEPVYLETAKRACDFYYHRDIENGVTTGGPGEILGAPDSESAFAMLESCVTLFEVTKEEKWLRYAESCAHLAASWVVTYPYLFPKNSEFYRLGINTVGSVFANIQNKHSAPGICTLSGDSLYKLWRYTGNHEYLELIKDIAFFIPQCVSTKKRPIYSWDDTPKLLPEGFICERVNMSDWEGKQNIGGVFCCSCWCETSLLLTFTELMCYDEMKR</sequence>
<dbReference type="GO" id="GO:0005975">
    <property type="term" value="P:carbohydrate metabolic process"/>
    <property type="evidence" value="ECO:0007669"/>
    <property type="project" value="InterPro"/>
</dbReference>
<dbReference type="RefSeq" id="WP_249313846.1">
    <property type="nucleotide sequence ID" value="NZ_JACRSU010000006.1"/>
</dbReference>
<keyword evidence="2" id="KW-1185">Reference proteome</keyword>
<gene>
    <name evidence="1" type="ORF">H8698_12835</name>
</gene>
<evidence type="ECO:0000313" key="2">
    <source>
        <dbReference type="Proteomes" id="UP000611762"/>
    </source>
</evidence>
<organism evidence="1 2">
    <name type="scientific">Congzhengia minquanensis</name>
    <dbReference type="NCBI Taxonomy" id="2763657"/>
    <lineage>
        <taxon>Bacteria</taxon>
        <taxon>Bacillati</taxon>
        <taxon>Bacillota</taxon>
        <taxon>Clostridia</taxon>
        <taxon>Eubacteriales</taxon>
        <taxon>Oscillospiraceae</taxon>
        <taxon>Congzhengia</taxon>
    </lineage>
</organism>
<dbReference type="EMBL" id="JACRSU010000006">
    <property type="protein sequence ID" value="MBC8541861.1"/>
    <property type="molecule type" value="Genomic_DNA"/>
</dbReference>
<evidence type="ECO:0000313" key="1">
    <source>
        <dbReference type="EMBL" id="MBC8541861.1"/>
    </source>
</evidence>
<proteinExistence type="predicted"/>
<protein>
    <submittedName>
        <fullName evidence="1">Uncharacterized protein</fullName>
    </submittedName>
</protein>
<dbReference type="InterPro" id="IPR008928">
    <property type="entry name" value="6-hairpin_glycosidase_sf"/>
</dbReference>
<reference evidence="1" key="1">
    <citation type="submission" date="2020-08" db="EMBL/GenBank/DDBJ databases">
        <title>Genome public.</title>
        <authorList>
            <person name="Liu C."/>
            <person name="Sun Q."/>
        </authorList>
    </citation>
    <scope>NUCLEOTIDE SEQUENCE</scope>
    <source>
        <strain evidence="1">H8</strain>
    </source>
</reference>
<accession>A0A926DNZ7</accession>
<comment type="caution">
    <text evidence="1">The sequence shown here is derived from an EMBL/GenBank/DDBJ whole genome shotgun (WGS) entry which is preliminary data.</text>
</comment>
<name>A0A926DNZ7_9FIRM</name>